<dbReference type="Proteomes" id="UP000037178">
    <property type="component" value="Unassembled WGS sequence"/>
</dbReference>
<keyword evidence="2" id="KW-1185">Reference proteome</keyword>
<dbReference type="EMBL" id="LFTY01000001">
    <property type="protein sequence ID" value="KMW60834.1"/>
    <property type="molecule type" value="Genomic_DNA"/>
</dbReference>
<proteinExistence type="predicted"/>
<dbReference type="PATRIC" id="fig|1675527.3.peg.1062"/>
<reference evidence="1 2" key="1">
    <citation type="submission" date="2015-06" db="EMBL/GenBank/DDBJ databases">
        <title>Draft genome sequence of an Alphaproteobacteria species associated to the Mediterranean sponge Oscarella lobularis.</title>
        <authorList>
            <person name="Jourda C."/>
            <person name="Santini S."/>
            <person name="Claverie J.-M."/>
        </authorList>
    </citation>
    <scope>NUCLEOTIDE SEQUENCE [LARGE SCALE GENOMIC DNA]</scope>
    <source>
        <strain evidence="1">IGS</strain>
    </source>
</reference>
<organism evidence="1 2">
    <name type="scientific">Candidatus Rhodobacter oscarellae</name>
    <dbReference type="NCBI Taxonomy" id="1675527"/>
    <lineage>
        <taxon>Bacteria</taxon>
        <taxon>Pseudomonadati</taxon>
        <taxon>Pseudomonadota</taxon>
        <taxon>Alphaproteobacteria</taxon>
        <taxon>Rhodobacterales</taxon>
        <taxon>Rhodobacter group</taxon>
        <taxon>Rhodobacter</taxon>
    </lineage>
</organism>
<protein>
    <recommendedName>
        <fullName evidence="3">Mobile element protein</fullName>
    </recommendedName>
</protein>
<dbReference type="AlphaFoldDB" id="A0A0J9EGP0"/>
<name>A0A0J9EGP0_9RHOB</name>
<sequence length="43" mass="4931">MRLVQRKGLKKAMAATSRKLAVILKRQWRDGTEFGWTTESLPA</sequence>
<gene>
    <name evidence="1" type="ORF">AIOL_000999</name>
</gene>
<evidence type="ECO:0008006" key="3">
    <source>
        <dbReference type="Google" id="ProtNLM"/>
    </source>
</evidence>
<evidence type="ECO:0000313" key="1">
    <source>
        <dbReference type="EMBL" id="KMW60834.1"/>
    </source>
</evidence>
<evidence type="ECO:0000313" key="2">
    <source>
        <dbReference type="Proteomes" id="UP000037178"/>
    </source>
</evidence>
<comment type="caution">
    <text evidence="1">The sequence shown here is derived from an EMBL/GenBank/DDBJ whole genome shotgun (WGS) entry which is preliminary data.</text>
</comment>
<accession>A0A0J9EGP0</accession>